<keyword evidence="1" id="KW-0812">Transmembrane</keyword>
<dbReference type="EMBL" id="MHCH01000018">
    <property type="protein sequence ID" value="OGY17600.1"/>
    <property type="molecule type" value="Genomic_DNA"/>
</dbReference>
<feature type="transmembrane region" description="Helical" evidence="1">
    <location>
        <begin position="12"/>
        <end position="33"/>
    </location>
</feature>
<sequence>MSLLSIQTTSLLGISNLVFLVLVLLSCRCFVGTKVYLTLLSKPWFKKFYQYHCWYWWGFIISVFLHTLLAFLLFGLPFGN</sequence>
<name>A0A1G1VQE6_9BACT</name>
<reference evidence="2 3" key="1">
    <citation type="journal article" date="2016" name="Nat. Commun.">
        <title>Thousands of microbial genomes shed light on interconnected biogeochemical processes in an aquifer system.</title>
        <authorList>
            <person name="Anantharaman K."/>
            <person name="Brown C.T."/>
            <person name="Hug L.A."/>
            <person name="Sharon I."/>
            <person name="Castelle C.J."/>
            <person name="Probst A.J."/>
            <person name="Thomas B.C."/>
            <person name="Singh A."/>
            <person name="Wilkins M.J."/>
            <person name="Karaoz U."/>
            <person name="Brodie E.L."/>
            <person name="Williams K.H."/>
            <person name="Hubbard S.S."/>
            <person name="Banfield J.F."/>
        </authorList>
    </citation>
    <scope>NUCLEOTIDE SEQUENCE [LARGE SCALE GENOMIC DNA]</scope>
</reference>
<gene>
    <name evidence="2" type="ORF">A2784_00635</name>
</gene>
<organism evidence="2 3">
    <name type="scientific">Candidatus Chisholmbacteria bacterium RIFCSPHIGHO2_01_FULL_48_12</name>
    <dbReference type="NCBI Taxonomy" id="1797589"/>
    <lineage>
        <taxon>Bacteria</taxon>
        <taxon>Candidatus Chisholmiibacteriota</taxon>
    </lineage>
</organism>
<evidence type="ECO:0008006" key="4">
    <source>
        <dbReference type="Google" id="ProtNLM"/>
    </source>
</evidence>
<keyword evidence="1" id="KW-0472">Membrane</keyword>
<accession>A0A1G1VQE6</accession>
<evidence type="ECO:0000256" key="1">
    <source>
        <dbReference type="SAM" id="Phobius"/>
    </source>
</evidence>
<proteinExistence type="predicted"/>
<feature type="transmembrane region" description="Helical" evidence="1">
    <location>
        <begin position="54"/>
        <end position="76"/>
    </location>
</feature>
<evidence type="ECO:0000313" key="2">
    <source>
        <dbReference type="EMBL" id="OGY17600.1"/>
    </source>
</evidence>
<evidence type="ECO:0000313" key="3">
    <source>
        <dbReference type="Proteomes" id="UP000177324"/>
    </source>
</evidence>
<dbReference type="AlphaFoldDB" id="A0A1G1VQE6"/>
<dbReference type="Proteomes" id="UP000177324">
    <property type="component" value="Unassembled WGS sequence"/>
</dbReference>
<protein>
    <recommendedName>
        <fullName evidence="4">Ferric oxidoreductase domain-containing protein</fullName>
    </recommendedName>
</protein>
<comment type="caution">
    <text evidence="2">The sequence shown here is derived from an EMBL/GenBank/DDBJ whole genome shotgun (WGS) entry which is preliminary data.</text>
</comment>
<keyword evidence="1" id="KW-1133">Transmembrane helix</keyword>